<organism evidence="1 2">
    <name type="scientific">Candidatus Nitrobium versatile</name>
    <dbReference type="NCBI Taxonomy" id="2884831"/>
    <lineage>
        <taxon>Bacteria</taxon>
        <taxon>Pseudomonadati</taxon>
        <taxon>Nitrospirota</taxon>
        <taxon>Nitrospiria</taxon>
        <taxon>Nitrospirales</taxon>
        <taxon>Nitrospiraceae</taxon>
        <taxon>Candidatus Nitrobium</taxon>
    </lineage>
</organism>
<dbReference type="EMBL" id="JAIOIV010000101">
    <property type="protein sequence ID" value="MBZ0157067.1"/>
    <property type="molecule type" value="Genomic_DNA"/>
</dbReference>
<name>A0A953M239_9BACT</name>
<proteinExistence type="predicted"/>
<comment type="caution">
    <text evidence="1">The sequence shown here is derived from an EMBL/GenBank/DDBJ whole genome shotgun (WGS) entry which is preliminary data.</text>
</comment>
<dbReference type="AlphaFoldDB" id="A0A953M239"/>
<dbReference type="Proteomes" id="UP000705867">
    <property type="component" value="Unassembled WGS sequence"/>
</dbReference>
<gene>
    <name evidence="1" type="ORF">K8I29_12755</name>
</gene>
<reference evidence="1" key="2">
    <citation type="submission" date="2021-08" db="EMBL/GenBank/DDBJ databases">
        <authorList>
            <person name="Dalcin Martins P."/>
        </authorList>
    </citation>
    <scope>NUCLEOTIDE SEQUENCE</scope>
    <source>
        <strain evidence="1">MAG_39</strain>
    </source>
</reference>
<accession>A0A953M239</accession>
<protein>
    <submittedName>
        <fullName evidence="1">Uncharacterized protein</fullName>
    </submittedName>
</protein>
<reference evidence="1" key="1">
    <citation type="journal article" date="2021" name="bioRxiv">
        <title>Unraveling nitrogen, sulfur and carbon metabolic pathways and microbial community transcriptional responses to substrate deprivation and toxicity stresses in a bioreactor mimicking anoxic brackish coastal sediment conditions.</title>
        <authorList>
            <person name="Martins P.D."/>
            <person name="Echeveste M.J."/>
            <person name="Arshad A."/>
            <person name="Kurth J."/>
            <person name="Ouboter H."/>
            <person name="Jetten M.S.M."/>
            <person name="Welte C.U."/>
        </authorList>
    </citation>
    <scope>NUCLEOTIDE SEQUENCE</scope>
    <source>
        <strain evidence="1">MAG_39</strain>
    </source>
</reference>
<evidence type="ECO:0000313" key="1">
    <source>
        <dbReference type="EMBL" id="MBZ0157067.1"/>
    </source>
</evidence>
<sequence>MKKRYRGERMVPSPSLSYIMLQLSLISSRPGGRLPVIILPRDAAIMPATPFCH</sequence>
<evidence type="ECO:0000313" key="2">
    <source>
        <dbReference type="Proteomes" id="UP000705867"/>
    </source>
</evidence>